<keyword evidence="3" id="KW-0479">Metal-binding</keyword>
<dbReference type="RefSeq" id="WP_263720230.1">
    <property type="nucleotide sequence ID" value="NZ_JAOWLA010000002.1"/>
</dbReference>
<dbReference type="Proteomes" id="UP001652503">
    <property type="component" value="Unassembled WGS sequence"/>
</dbReference>
<name>A0ABT2YYC4_9RHOB</name>
<evidence type="ECO:0000256" key="5">
    <source>
        <dbReference type="ARBA" id="ARBA00023004"/>
    </source>
</evidence>
<reference evidence="8 9" key="1">
    <citation type="submission" date="2022-10" db="EMBL/GenBank/DDBJ databases">
        <title>Defluviimonas sp. nov., isolated from ocean surface water.</title>
        <authorList>
            <person name="He W."/>
            <person name="Wang L."/>
            <person name="Zhang D.-F."/>
        </authorList>
    </citation>
    <scope>NUCLEOTIDE SEQUENCE [LARGE SCALE GENOMIC DNA]</scope>
    <source>
        <strain evidence="8 9">WL0075</strain>
    </source>
</reference>
<accession>A0ABT2YYC4</accession>
<dbReference type="PRINTS" id="PR00090">
    <property type="entry name" value="RNGDIOXGNASE"/>
</dbReference>
<comment type="cofactor">
    <cofactor evidence="1">
        <name>Fe cation</name>
        <dbReference type="ChEBI" id="CHEBI:24875"/>
    </cofactor>
</comment>
<dbReference type="Pfam" id="PF00848">
    <property type="entry name" value="Ring_hydroxyl_A"/>
    <property type="match status" value="1"/>
</dbReference>
<dbReference type="Gene3D" id="2.102.10.10">
    <property type="entry name" value="Rieske [2Fe-2S] iron-sulphur domain"/>
    <property type="match status" value="1"/>
</dbReference>
<keyword evidence="8" id="KW-0223">Dioxygenase</keyword>
<evidence type="ECO:0000259" key="7">
    <source>
        <dbReference type="PROSITE" id="PS51296"/>
    </source>
</evidence>
<dbReference type="CDD" id="cd03469">
    <property type="entry name" value="Rieske_RO_Alpha_N"/>
    <property type="match status" value="1"/>
</dbReference>
<dbReference type="PROSITE" id="PS51296">
    <property type="entry name" value="RIESKE"/>
    <property type="match status" value="1"/>
</dbReference>
<comment type="caution">
    <text evidence="8">The sequence shown here is derived from an EMBL/GenBank/DDBJ whole genome shotgun (WGS) entry which is preliminary data.</text>
</comment>
<evidence type="ECO:0000256" key="3">
    <source>
        <dbReference type="ARBA" id="ARBA00022723"/>
    </source>
</evidence>
<keyword evidence="6" id="KW-0411">Iron-sulfur</keyword>
<evidence type="ECO:0000256" key="6">
    <source>
        <dbReference type="ARBA" id="ARBA00023014"/>
    </source>
</evidence>
<feature type="domain" description="Rieske" evidence="7">
    <location>
        <begin position="44"/>
        <end position="149"/>
    </location>
</feature>
<dbReference type="GO" id="GO:0051213">
    <property type="term" value="F:dioxygenase activity"/>
    <property type="evidence" value="ECO:0007669"/>
    <property type="project" value="UniProtKB-KW"/>
</dbReference>
<evidence type="ECO:0000256" key="4">
    <source>
        <dbReference type="ARBA" id="ARBA00023002"/>
    </source>
</evidence>
<dbReference type="InterPro" id="IPR036922">
    <property type="entry name" value="Rieske_2Fe-2S_sf"/>
</dbReference>
<evidence type="ECO:0000313" key="8">
    <source>
        <dbReference type="EMBL" id="MCV2863767.1"/>
    </source>
</evidence>
<evidence type="ECO:0000313" key="9">
    <source>
        <dbReference type="Proteomes" id="UP001652503"/>
    </source>
</evidence>
<dbReference type="InterPro" id="IPR001663">
    <property type="entry name" value="Rng_hydr_dOase-A"/>
</dbReference>
<keyword evidence="5" id="KW-0408">Iron</keyword>
<evidence type="ECO:0000256" key="2">
    <source>
        <dbReference type="ARBA" id="ARBA00022714"/>
    </source>
</evidence>
<dbReference type="Pfam" id="PF00355">
    <property type="entry name" value="Rieske"/>
    <property type="match status" value="1"/>
</dbReference>
<dbReference type="InterPro" id="IPR015879">
    <property type="entry name" value="Ring_hydroxy_dOase_asu_C_dom"/>
</dbReference>
<organism evidence="8 9">
    <name type="scientific">Albidovulum sediminicola</name>
    <dbReference type="NCBI Taxonomy" id="2984331"/>
    <lineage>
        <taxon>Bacteria</taxon>
        <taxon>Pseudomonadati</taxon>
        <taxon>Pseudomonadota</taxon>
        <taxon>Alphaproteobacteria</taxon>
        <taxon>Rhodobacterales</taxon>
        <taxon>Paracoccaceae</taxon>
        <taxon>Albidovulum</taxon>
    </lineage>
</organism>
<dbReference type="PANTHER" id="PTHR43756:SF5">
    <property type="entry name" value="CHOLINE MONOOXYGENASE, CHLOROPLASTIC"/>
    <property type="match status" value="1"/>
</dbReference>
<dbReference type="EMBL" id="JAOWLA010000002">
    <property type="protein sequence ID" value="MCV2863767.1"/>
    <property type="molecule type" value="Genomic_DNA"/>
</dbReference>
<keyword evidence="2" id="KW-0001">2Fe-2S</keyword>
<dbReference type="CDD" id="cd08884">
    <property type="entry name" value="RHO_alpha_C_GbcA-like"/>
    <property type="match status" value="1"/>
</dbReference>
<dbReference type="InterPro" id="IPR017941">
    <property type="entry name" value="Rieske_2Fe-2S"/>
</dbReference>
<gene>
    <name evidence="8" type="ORF">OE647_03315</name>
</gene>
<sequence length="411" mass="45781">MMTNSEVLSLLLTRRPWHSLPQAFYRDAGAYEADLAQIWYKDWIYAVAGPELPKTGSYVTVQIGTYSVIVVRGADGIARAFHNSCRHRGSRICSAEKGTSPKIVCPYHQWTYELDGRLLWAREMGPDFKPGDHGLGAVHCREIQGMIFICLGKEAPDTAALEAQAARYLAPHDLSNLKVAHQSKIIEKANWKLVLENNRECYHCSANHPALCVTFPDDPNLVGADDSTSSNMGKAHVERCEAAGLPSKYAIAPSEQWRFVRIPFLGNGVSYTMDGKAAVTKRVGSMPFDNAGSCLYFHYPNTWNHFLSDHVLTFRVLPIGPEETEVTTTWMVHKDAVEGVDYDLNRLTEVWIATNDEDRRIVEENQKGINTPAYVPGPYSQVEEGGVNQFVDWYCRSLQAGLVGRAAVAAE</sequence>
<evidence type="ECO:0000256" key="1">
    <source>
        <dbReference type="ARBA" id="ARBA00001962"/>
    </source>
</evidence>
<keyword evidence="9" id="KW-1185">Reference proteome</keyword>
<dbReference type="SUPFAM" id="SSF55961">
    <property type="entry name" value="Bet v1-like"/>
    <property type="match status" value="1"/>
</dbReference>
<keyword evidence="4" id="KW-0560">Oxidoreductase</keyword>
<protein>
    <submittedName>
        <fullName evidence="8">Aromatic ring-hydroxylating dioxygenase subunit alpha</fullName>
    </submittedName>
</protein>
<proteinExistence type="predicted"/>
<dbReference type="Gene3D" id="3.90.380.10">
    <property type="entry name" value="Naphthalene 1,2-dioxygenase Alpha Subunit, Chain A, domain 1"/>
    <property type="match status" value="1"/>
</dbReference>
<dbReference type="SUPFAM" id="SSF50022">
    <property type="entry name" value="ISP domain"/>
    <property type="match status" value="1"/>
</dbReference>
<dbReference type="PANTHER" id="PTHR43756">
    <property type="entry name" value="CHOLINE MONOOXYGENASE, CHLOROPLASTIC"/>
    <property type="match status" value="1"/>
</dbReference>